<proteinExistence type="inferred from homology"/>
<evidence type="ECO:0000256" key="6">
    <source>
        <dbReference type="ARBA" id="ARBA00023098"/>
    </source>
</evidence>
<dbReference type="InterPro" id="IPR020568">
    <property type="entry name" value="Ribosomal_Su5_D2-typ_SF"/>
</dbReference>
<keyword evidence="5" id="KW-0067">ATP-binding</keyword>
<evidence type="ECO:0000256" key="1">
    <source>
        <dbReference type="ARBA" id="ARBA00008831"/>
    </source>
</evidence>
<dbReference type="EC" id="4.1.1.33" evidence="2"/>
<dbReference type="Proteomes" id="UP000176803">
    <property type="component" value="Unassembled WGS sequence"/>
</dbReference>
<evidence type="ECO:0000259" key="9">
    <source>
        <dbReference type="Pfam" id="PF22700"/>
    </source>
</evidence>
<dbReference type="SUPFAM" id="SSF54211">
    <property type="entry name" value="Ribosomal protein S5 domain 2-like"/>
    <property type="match status" value="1"/>
</dbReference>
<dbReference type="PANTHER" id="PTHR10977:SF3">
    <property type="entry name" value="DIPHOSPHOMEVALONATE DECARBOXYLASE"/>
    <property type="match status" value="1"/>
</dbReference>
<dbReference type="InterPro" id="IPR014721">
    <property type="entry name" value="Ribsml_uS5_D2-typ_fold_subgr"/>
</dbReference>
<dbReference type="InterPro" id="IPR053859">
    <property type="entry name" value="MVD-like_N"/>
</dbReference>
<dbReference type="GO" id="GO:0005524">
    <property type="term" value="F:ATP binding"/>
    <property type="evidence" value="ECO:0007669"/>
    <property type="project" value="UniProtKB-KW"/>
</dbReference>
<sequence>MKVTTIAPANIAFIKYWSMKDPQLFIPNNNSISMTMSGCKTKTTVELTDNQDDLVEVKFFQSEYKKLDRKEIKQQNLFQQIARIRTLSGGNQKVKVKSENNFPSDAGIAASASSFAALTAALFLVYGLKDKFDDRKELSRQIRLCGSGSAVRSAMGGFVEFIAGHDHDSSYAKQIADEHHWDLVDVVAVVDSGKKKYGSSEGHKIASTSPYLATRLQEIKPRIKKVREAISEKNLENLGPLIEADSTSMHAVMMTSKPPLFYWEPGTMRLMKDIISWREEDGLQAYFTIDAGPNVHVICEKKDAKEVAKRLKVNPFVKSTIYNEPCAGVRVSQDHLF</sequence>
<comment type="caution">
    <text evidence="10">The sequence shown here is derived from an EMBL/GenBank/DDBJ whole genome shotgun (WGS) entry which is preliminary data.</text>
</comment>
<dbReference type="InterPro" id="IPR005935">
    <property type="entry name" value="Mev_decarb"/>
</dbReference>
<keyword evidence="4" id="KW-0547">Nucleotide-binding</keyword>
<dbReference type="GO" id="GO:0004163">
    <property type="term" value="F:diphosphomevalonate decarboxylase activity"/>
    <property type="evidence" value="ECO:0007669"/>
    <property type="project" value="UniProtKB-EC"/>
</dbReference>
<dbReference type="AlphaFoldDB" id="A0A1F7I5Z7"/>
<dbReference type="InterPro" id="IPR036554">
    <property type="entry name" value="GHMP_kinase_C_sf"/>
</dbReference>
<evidence type="ECO:0000256" key="5">
    <source>
        <dbReference type="ARBA" id="ARBA00022840"/>
    </source>
</evidence>
<keyword evidence="3" id="KW-0444">Lipid biosynthesis</keyword>
<feature type="domain" description="Mvd1 C-terminal" evidence="8">
    <location>
        <begin position="186"/>
        <end position="312"/>
    </location>
</feature>
<evidence type="ECO:0000256" key="4">
    <source>
        <dbReference type="ARBA" id="ARBA00022741"/>
    </source>
</evidence>
<dbReference type="Gene3D" id="3.30.230.10">
    <property type="match status" value="1"/>
</dbReference>
<evidence type="ECO:0000256" key="7">
    <source>
        <dbReference type="ARBA" id="ARBA00023239"/>
    </source>
</evidence>
<dbReference type="Pfam" id="PF22700">
    <property type="entry name" value="MVD-like_N"/>
    <property type="match status" value="1"/>
</dbReference>
<evidence type="ECO:0000256" key="3">
    <source>
        <dbReference type="ARBA" id="ARBA00022516"/>
    </source>
</evidence>
<comment type="similarity">
    <text evidence="1">Belongs to the diphosphomevalonate decarboxylase family.</text>
</comment>
<dbReference type="GO" id="GO:0019287">
    <property type="term" value="P:isopentenyl diphosphate biosynthetic process, mevalonate pathway"/>
    <property type="evidence" value="ECO:0007669"/>
    <property type="project" value="InterPro"/>
</dbReference>
<dbReference type="Pfam" id="PF18376">
    <property type="entry name" value="MDD_C"/>
    <property type="match status" value="1"/>
</dbReference>
<dbReference type="PANTHER" id="PTHR10977">
    <property type="entry name" value="DIPHOSPHOMEVALONATE DECARBOXYLASE"/>
    <property type="match status" value="1"/>
</dbReference>
<dbReference type="InterPro" id="IPR041431">
    <property type="entry name" value="Mvd1_C"/>
</dbReference>
<protein>
    <recommendedName>
        <fullName evidence="2">diphosphomevalonate decarboxylase</fullName>
        <ecNumber evidence="2">4.1.1.33</ecNumber>
    </recommendedName>
</protein>
<dbReference type="SUPFAM" id="SSF55060">
    <property type="entry name" value="GHMP Kinase, C-terminal domain"/>
    <property type="match status" value="1"/>
</dbReference>
<gene>
    <name evidence="10" type="ORF">A3F03_03150</name>
</gene>
<evidence type="ECO:0000259" key="8">
    <source>
        <dbReference type="Pfam" id="PF18376"/>
    </source>
</evidence>
<dbReference type="GO" id="GO:0005829">
    <property type="term" value="C:cytosol"/>
    <property type="evidence" value="ECO:0007669"/>
    <property type="project" value="InterPro"/>
</dbReference>
<dbReference type="EMBL" id="MGAC01000001">
    <property type="protein sequence ID" value="OGK38794.1"/>
    <property type="molecule type" value="Genomic_DNA"/>
</dbReference>
<feature type="domain" description="Diphosphomevalonate decarboxylase-like N-terminal" evidence="9">
    <location>
        <begin position="7"/>
        <end position="172"/>
    </location>
</feature>
<accession>A0A1F7I5Z7</accession>
<dbReference type="Gene3D" id="3.30.70.890">
    <property type="entry name" value="GHMP kinase, C-terminal domain"/>
    <property type="match status" value="1"/>
</dbReference>
<dbReference type="NCBIfam" id="TIGR01240">
    <property type="entry name" value="mevDPdecarb"/>
    <property type="match status" value="1"/>
</dbReference>
<dbReference type="InterPro" id="IPR029765">
    <property type="entry name" value="Mev_diP_decarb"/>
</dbReference>
<keyword evidence="7" id="KW-0456">Lyase</keyword>
<organism evidence="10 11">
    <name type="scientific">Candidatus Roizmanbacteria bacterium RIFCSPHIGHO2_12_FULL_41_11</name>
    <dbReference type="NCBI Taxonomy" id="1802052"/>
    <lineage>
        <taxon>Bacteria</taxon>
        <taxon>Candidatus Roizmaniibacteriota</taxon>
    </lineage>
</organism>
<name>A0A1F7I5Z7_9BACT</name>
<evidence type="ECO:0000313" key="10">
    <source>
        <dbReference type="EMBL" id="OGK38794.1"/>
    </source>
</evidence>
<evidence type="ECO:0000256" key="2">
    <source>
        <dbReference type="ARBA" id="ARBA00012296"/>
    </source>
</evidence>
<reference evidence="10 11" key="1">
    <citation type="journal article" date="2016" name="Nat. Commun.">
        <title>Thousands of microbial genomes shed light on interconnected biogeochemical processes in an aquifer system.</title>
        <authorList>
            <person name="Anantharaman K."/>
            <person name="Brown C.T."/>
            <person name="Hug L.A."/>
            <person name="Sharon I."/>
            <person name="Castelle C.J."/>
            <person name="Probst A.J."/>
            <person name="Thomas B.C."/>
            <person name="Singh A."/>
            <person name="Wilkins M.J."/>
            <person name="Karaoz U."/>
            <person name="Brodie E.L."/>
            <person name="Williams K.H."/>
            <person name="Hubbard S.S."/>
            <person name="Banfield J.F."/>
        </authorList>
    </citation>
    <scope>NUCLEOTIDE SEQUENCE [LARGE SCALE GENOMIC DNA]</scope>
</reference>
<keyword evidence="6" id="KW-0443">Lipid metabolism</keyword>
<evidence type="ECO:0000313" key="11">
    <source>
        <dbReference type="Proteomes" id="UP000176803"/>
    </source>
</evidence>
<dbReference type="PIRSF" id="PIRSF015950">
    <property type="entry name" value="Mev_P_decrbx"/>
    <property type="match status" value="1"/>
</dbReference>